<evidence type="ECO:0000313" key="10">
    <source>
        <dbReference type="Proteomes" id="UP000322244"/>
    </source>
</evidence>
<dbReference type="GO" id="GO:0006352">
    <property type="term" value="P:DNA-templated transcription initiation"/>
    <property type="evidence" value="ECO:0007669"/>
    <property type="project" value="InterPro"/>
</dbReference>
<comment type="similarity">
    <text evidence="1">Belongs to the sigma-70 factor family. ECF subfamily.</text>
</comment>
<dbReference type="NCBIfam" id="TIGR02937">
    <property type="entry name" value="sigma70-ECF"/>
    <property type="match status" value="1"/>
</dbReference>
<evidence type="ECO:0000259" key="7">
    <source>
        <dbReference type="Pfam" id="PF04542"/>
    </source>
</evidence>
<dbReference type="PANTHER" id="PTHR30173">
    <property type="entry name" value="SIGMA 19 FACTOR"/>
    <property type="match status" value="1"/>
</dbReference>
<evidence type="ECO:0000256" key="1">
    <source>
        <dbReference type="ARBA" id="ARBA00010641"/>
    </source>
</evidence>
<reference evidence="9 10" key="1">
    <citation type="submission" date="2019-07" db="EMBL/GenBank/DDBJ databases">
        <title>Rhodococcus cavernicolus sp. nov., isolated from a cave.</title>
        <authorList>
            <person name="Lee S.D."/>
        </authorList>
    </citation>
    <scope>NUCLEOTIDE SEQUENCE [LARGE SCALE GENOMIC DNA]</scope>
    <source>
        <strain evidence="9 10">C1-24</strain>
    </source>
</reference>
<dbReference type="Gene3D" id="1.10.10.10">
    <property type="entry name" value="Winged helix-like DNA-binding domain superfamily/Winged helix DNA-binding domain"/>
    <property type="match status" value="1"/>
</dbReference>
<dbReference type="InterPro" id="IPR052704">
    <property type="entry name" value="ECF_Sigma-70_Domain"/>
</dbReference>
<dbReference type="InterPro" id="IPR013324">
    <property type="entry name" value="RNA_pol_sigma_r3/r4-like"/>
</dbReference>
<dbReference type="Proteomes" id="UP000322244">
    <property type="component" value="Unassembled WGS sequence"/>
</dbReference>
<dbReference type="Gene3D" id="1.10.1740.10">
    <property type="match status" value="1"/>
</dbReference>
<feature type="domain" description="RNA polymerase sigma factor 70 region 4 type 2" evidence="8">
    <location>
        <begin position="138"/>
        <end position="189"/>
    </location>
</feature>
<accession>A0A5A7S521</accession>
<organism evidence="9 10">
    <name type="scientific">Antrihabitans cavernicola</name>
    <dbReference type="NCBI Taxonomy" id="2495913"/>
    <lineage>
        <taxon>Bacteria</taxon>
        <taxon>Bacillati</taxon>
        <taxon>Actinomycetota</taxon>
        <taxon>Actinomycetes</taxon>
        <taxon>Mycobacteriales</taxon>
        <taxon>Nocardiaceae</taxon>
        <taxon>Antrihabitans</taxon>
    </lineage>
</organism>
<dbReference type="InterPro" id="IPR032710">
    <property type="entry name" value="NTF2-like_dom_sf"/>
</dbReference>
<dbReference type="EMBL" id="VLNY01000011">
    <property type="protein sequence ID" value="KAA0021268.1"/>
    <property type="molecule type" value="Genomic_DNA"/>
</dbReference>
<dbReference type="SUPFAM" id="SSF88946">
    <property type="entry name" value="Sigma2 domain of RNA polymerase sigma factors"/>
    <property type="match status" value="1"/>
</dbReference>
<evidence type="ECO:0000313" key="9">
    <source>
        <dbReference type="EMBL" id="KAA0021268.1"/>
    </source>
</evidence>
<evidence type="ECO:0000256" key="4">
    <source>
        <dbReference type="ARBA" id="ARBA00023082"/>
    </source>
</evidence>
<proteinExistence type="inferred from homology"/>
<evidence type="ECO:0000256" key="3">
    <source>
        <dbReference type="ARBA" id="ARBA00023015"/>
    </source>
</evidence>
<evidence type="ECO:0000256" key="5">
    <source>
        <dbReference type="ARBA" id="ARBA00023125"/>
    </source>
</evidence>
<gene>
    <name evidence="9" type="ORF">FOY51_20455</name>
</gene>
<evidence type="ECO:0000256" key="6">
    <source>
        <dbReference type="ARBA" id="ARBA00023163"/>
    </source>
</evidence>
<dbReference type="GO" id="GO:0003677">
    <property type="term" value="F:DNA binding"/>
    <property type="evidence" value="ECO:0007669"/>
    <property type="project" value="UniProtKB-KW"/>
</dbReference>
<dbReference type="Pfam" id="PF08281">
    <property type="entry name" value="Sigma70_r4_2"/>
    <property type="match status" value="1"/>
</dbReference>
<dbReference type="InterPro" id="IPR007627">
    <property type="entry name" value="RNA_pol_sigma70_r2"/>
</dbReference>
<keyword evidence="4" id="KW-0731">Sigma factor</keyword>
<keyword evidence="3" id="KW-0805">Transcription regulation</keyword>
<dbReference type="Pfam" id="PF04542">
    <property type="entry name" value="Sigma70_r2"/>
    <property type="match status" value="1"/>
</dbReference>
<feature type="domain" description="RNA polymerase sigma-70 region 2" evidence="7">
    <location>
        <begin position="18"/>
        <end position="85"/>
    </location>
</feature>
<dbReference type="NCBIfam" id="NF006089">
    <property type="entry name" value="PRK08241.1"/>
    <property type="match status" value="1"/>
</dbReference>
<comment type="subunit">
    <text evidence="2">Interacts transiently with the RNA polymerase catalytic core formed by RpoA, RpoB, RpoC and RpoZ (2 alpha, 1 beta, 1 beta' and 1 omega subunit) to form the RNA polymerase holoenzyme that can initiate transcription.</text>
</comment>
<dbReference type="InterPro" id="IPR013325">
    <property type="entry name" value="RNA_pol_sigma_r2"/>
</dbReference>
<evidence type="ECO:0000259" key="8">
    <source>
        <dbReference type="Pfam" id="PF08281"/>
    </source>
</evidence>
<evidence type="ECO:0000256" key="2">
    <source>
        <dbReference type="ARBA" id="ARBA00011344"/>
    </source>
</evidence>
<keyword evidence="10" id="KW-1185">Reference proteome</keyword>
<dbReference type="InterPro" id="IPR013249">
    <property type="entry name" value="RNA_pol_sigma70_r4_t2"/>
</dbReference>
<dbReference type="SUPFAM" id="SSF54427">
    <property type="entry name" value="NTF2-like"/>
    <property type="match status" value="1"/>
</dbReference>
<dbReference type="PANTHER" id="PTHR30173:SF36">
    <property type="entry name" value="ECF RNA POLYMERASE SIGMA FACTOR SIGJ"/>
    <property type="match status" value="1"/>
</dbReference>
<keyword evidence="6" id="KW-0804">Transcription</keyword>
<dbReference type="InterPro" id="IPR014305">
    <property type="entry name" value="RNA_pol_sigma-G_actinobac"/>
</dbReference>
<feature type="non-terminal residue" evidence="9">
    <location>
        <position position="360"/>
    </location>
</feature>
<dbReference type="SUPFAM" id="SSF88659">
    <property type="entry name" value="Sigma3 and sigma4 domains of RNA polymerase sigma factors"/>
    <property type="match status" value="1"/>
</dbReference>
<dbReference type="InterPro" id="IPR036388">
    <property type="entry name" value="WH-like_DNA-bd_sf"/>
</dbReference>
<sequence>MTSTRQLAPPPPTIDQLEALRGPLTGYCYRMLGSAADTDDAVQETMIRAHRALDSYDAELSRLSTWVHRIATNICLDMLRGAQRRATAIDFGPARTGPGELGSPLSQGLFVEPMPDARTIAATDPAAIAEQRDSVRIAFIAALQLLAPRQRAVLILREVLAFSAEEAADVLETSVPAINSALQRARTRLAANRLQPNDVFESDDPEQRKLLEQYVVAFEAHDVVALERLLREDPRSSMPPFAWWIDGRDAILAVTAASSACEGDRLIPVPINGSPGFGQYRLGRPFAFVLAELRDGKIAHLTTFLGTADRFGEFGLPDQLERHLTKLNVKPRARKEVETPDVRRRAGRFAGSGAAGRGTC</sequence>
<dbReference type="GO" id="GO:0016987">
    <property type="term" value="F:sigma factor activity"/>
    <property type="evidence" value="ECO:0007669"/>
    <property type="project" value="UniProtKB-KW"/>
</dbReference>
<dbReference type="Gene3D" id="3.10.450.50">
    <property type="match status" value="1"/>
</dbReference>
<name>A0A5A7S521_9NOCA</name>
<comment type="caution">
    <text evidence="9">The sequence shown here is derived from an EMBL/GenBank/DDBJ whole genome shotgun (WGS) entry which is preliminary data.</text>
</comment>
<dbReference type="NCBIfam" id="TIGR02960">
    <property type="entry name" value="SigX5"/>
    <property type="match status" value="1"/>
</dbReference>
<dbReference type="InterPro" id="IPR014284">
    <property type="entry name" value="RNA_pol_sigma-70_dom"/>
</dbReference>
<protein>
    <submittedName>
        <fullName evidence="9">Sigma-70 family RNA polymerase sigma factor</fullName>
    </submittedName>
</protein>
<dbReference type="CDD" id="cd06171">
    <property type="entry name" value="Sigma70_r4"/>
    <property type="match status" value="1"/>
</dbReference>
<keyword evidence="5" id="KW-0238">DNA-binding</keyword>
<dbReference type="AlphaFoldDB" id="A0A5A7S521"/>
<dbReference type="OrthoDB" id="7376212at2"/>